<evidence type="ECO:0000313" key="1">
    <source>
        <dbReference type="EMBL" id="MPM85607.1"/>
    </source>
</evidence>
<reference evidence="1" key="1">
    <citation type="submission" date="2019-08" db="EMBL/GenBank/DDBJ databases">
        <authorList>
            <person name="Kucharzyk K."/>
            <person name="Murdoch R.W."/>
            <person name="Higgins S."/>
            <person name="Loffler F."/>
        </authorList>
    </citation>
    <scope>NUCLEOTIDE SEQUENCE</scope>
</reference>
<organism evidence="1">
    <name type="scientific">bioreactor metagenome</name>
    <dbReference type="NCBI Taxonomy" id="1076179"/>
    <lineage>
        <taxon>unclassified sequences</taxon>
        <taxon>metagenomes</taxon>
        <taxon>ecological metagenomes</taxon>
    </lineage>
</organism>
<dbReference type="EMBL" id="VSSQ01033866">
    <property type="protein sequence ID" value="MPM85607.1"/>
    <property type="molecule type" value="Genomic_DNA"/>
</dbReference>
<proteinExistence type="predicted"/>
<sequence>MARDRAGADDCVARLRLLRGNRLIGGEYANARRCDIQTRTAPRFHNLGVAGDEEHTRFLGSLSHGLHHAAQGFQREPGLQHHCNA</sequence>
<name>A0A645D8S5_9ZZZZ</name>
<gene>
    <name evidence="1" type="ORF">SDC9_132688</name>
</gene>
<comment type="caution">
    <text evidence="1">The sequence shown here is derived from an EMBL/GenBank/DDBJ whole genome shotgun (WGS) entry which is preliminary data.</text>
</comment>
<dbReference type="AlphaFoldDB" id="A0A645D8S5"/>
<protein>
    <submittedName>
        <fullName evidence="1">Uncharacterized protein</fullName>
    </submittedName>
</protein>
<accession>A0A645D8S5</accession>